<feature type="compositionally biased region" description="Basic and acidic residues" evidence="1">
    <location>
        <begin position="1"/>
        <end position="13"/>
    </location>
</feature>
<evidence type="ECO:0000313" key="2">
    <source>
        <dbReference type="EMBL" id="KAK3339524.1"/>
    </source>
</evidence>
<organism evidence="2 3">
    <name type="scientific">Neurospora tetraspora</name>
    <dbReference type="NCBI Taxonomy" id="94610"/>
    <lineage>
        <taxon>Eukaryota</taxon>
        <taxon>Fungi</taxon>
        <taxon>Dikarya</taxon>
        <taxon>Ascomycota</taxon>
        <taxon>Pezizomycotina</taxon>
        <taxon>Sordariomycetes</taxon>
        <taxon>Sordariomycetidae</taxon>
        <taxon>Sordariales</taxon>
        <taxon>Sordariaceae</taxon>
        <taxon>Neurospora</taxon>
    </lineage>
</organism>
<feature type="region of interest" description="Disordered" evidence="1">
    <location>
        <begin position="160"/>
        <end position="279"/>
    </location>
</feature>
<feature type="region of interest" description="Disordered" evidence="1">
    <location>
        <begin position="1"/>
        <end position="50"/>
    </location>
</feature>
<evidence type="ECO:0000313" key="3">
    <source>
        <dbReference type="Proteomes" id="UP001278500"/>
    </source>
</evidence>
<comment type="caution">
    <text evidence="2">The sequence shown here is derived from an EMBL/GenBank/DDBJ whole genome shotgun (WGS) entry which is preliminary data.</text>
</comment>
<sequence length="321" mass="34263">MSSIKRESSDRRSTMSTPATSHPKPDRETLTSTVSTAPTTLTTNPDPNPSQLLDLPTLTDTLPQLAHKLSALAAVISRGESIALATGRSSTVTVAEHHSIPGASTLSLAEVAELQTCRKAIDTSAEVQARVRSEVRRLTKEIHECSEVIRSRLVSLQAKNPKSKHYGKEFKGPERAGGGRSESNIPARAGAPVSIGSQLSSSGTELIPKVHGRSRGDLLRGTHLEGVRNSVSTLEGNAANGEDVRLSPSPPQGHRSSATSGQPSPRHYLGDVEQSENRGVLGEKGEQLEGYSCSQGRRHSGVSEQGRRARICCIFLLHNVL</sequence>
<accession>A0AAE0J9F8</accession>
<dbReference type="RefSeq" id="XP_062678884.1">
    <property type="nucleotide sequence ID" value="XM_062827388.1"/>
</dbReference>
<protein>
    <submittedName>
        <fullName evidence="2">Uncharacterized protein</fullName>
    </submittedName>
</protein>
<proteinExistence type="predicted"/>
<feature type="compositionally biased region" description="Basic and acidic residues" evidence="1">
    <location>
        <begin position="214"/>
        <end position="226"/>
    </location>
</feature>
<name>A0AAE0J9F8_9PEZI</name>
<dbReference type="GeneID" id="87864542"/>
<feature type="compositionally biased region" description="Polar residues" evidence="1">
    <location>
        <begin position="254"/>
        <end position="263"/>
    </location>
</feature>
<dbReference type="AlphaFoldDB" id="A0AAE0J9F8"/>
<evidence type="ECO:0000256" key="1">
    <source>
        <dbReference type="SAM" id="MobiDB-lite"/>
    </source>
</evidence>
<feature type="compositionally biased region" description="Polar residues" evidence="1">
    <location>
        <begin position="195"/>
        <end position="204"/>
    </location>
</feature>
<reference evidence="2" key="2">
    <citation type="submission" date="2023-06" db="EMBL/GenBank/DDBJ databases">
        <authorList>
            <consortium name="Lawrence Berkeley National Laboratory"/>
            <person name="Haridas S."/>
            <person name="Hensen N."/>
            <person name="Bonometti L."/>
            <person name="Westerberg I."/>
            <person name="Brannstrom I.O."/>
            <person name="Guillou S."/>
            <person name="Cros-Aarteil S."/>
            <person name="Calhoun S."/>
            <person name="Kuo A."/>
            <person name="Mondo S."/>
            <person name="Pangilinan J."/>
            <person name="Riley R."/>
            <person name="Labutti K."/>
            <person name="Andreopoulos B."/>
            <person name="Lipzen A."/>
            <person name="Chen C."/>
            <person name="Yanf M."/>
            <person name="Daum C."/>
            <person name="Ng V."/>
            <person name="Clum A."/>
            <person name="Steindorff A."/>
            <person name="Ohm R."/>
            <person name="Martin F."/>
            <person name="Silar P."/>
            <person name="Natvig D."/>
            <person name="Lalanne C."/>
            <person name="Gautier V."/>
            <person name="Ament-Velasquez S.L."/>
            <person name="Kruys A."/>
            <person name="Hutchinson M.I."/>
            <person name="Powell A.J."/>
            <person name="Barry K."/>
            <person name="Miller A.N."/>
            <person name="Grigoriev I.V."/>
            <person name="Debuchy R."/>
            <person name="Gladieux P."/>
            <person name="Thoren M.H."/>
            <person name="Johannesson H."/>
        </authorList>
    </citation>
    <scope>NUCLEOTIDE SEQUENCE</scope>
    <source>
        <strain evidence="2">CBS 560.94</strain>
    </source>
</reference>
<dbReference type="Proteomes" id="UP001278500">
    <property type="component" value="Unassembled WGS sequence"/>
</dbReference>
<feature type="compositionally biased region" description="Low complexity" evidence="1">
    <location>
        <begin position="30"/>
        <end position="50"/>
    </location>
</feature>
<keyword evidence="3" id="KW-1185">Reference proteome</keyword>
<gene>
    <name evidence="2" type="ORF">B0H65DRAFT_476731</name>
</gene>
<dbReference type="EMBL" id="JAUEPP010000007">
    <property type="protein sequence ID" value="KAK3339524.1"/>
    <property type="molecule type" value="Genomic_DNA"/>
</dbReference>
<reference evidence="2" key="1">
    <citation type="journal article" date="2023" name="Mol. Phylogenet. Evol.">
        <title>Genome-scale phylogeny and comparative genomics of the fungal order Sordariales.</title>
        <authorList>
            <person name="Hensen N."/>
            <person name="Bonometti L."/>
            <person name="Westerberg I."/>
            <person name="Brannstrom I.O."/>
            <person name="Guillou S."/>
            <person name="Cros-Aarteil S."/>
            <person name="Calhoun S."/>
            <person name="Haridas S."/>
            <person name="Kuo A."/>
            <person name="Mondo S."/>
            <person name="Pangilinan J."/>
            <person name="Riley R."/>
            <person name="LaButti K."/>
            <person name="Andreopoulos B."/>
            <person name="Lipzen A."/>
            <person name="Chen C."/>
            <person name="Yan M."/>
            <person name="Daum C."/>
            <person name="Ng V."/>
            <person name="Clum A."/>
            <person name="Steindorff A."/>
            <person name="Ohm R.A."/>
            <person name="Martin F."/>
            <person name="Silar P."/>
            <person name="Natvig D.O."/>
            <person name="Lalanne C."/>
            <person name="Gautier V."/>
            <person name="Ament-Velasquez S.L."/>
            <person name="Kruys A."/>
            <person name="Hutchinson M.I."/>
            <person name="Powell A.J."/>
            <person name="Barry K."/>
            <person name="Miller A.N."/>
            <person name="Grigoriev I.V."/>
            <person name="Debuchy R."/>
            <person name="Gladieux P."/>
            <person name="Hiltunen Thoren M."/>
            <person name="Johannesson H."/>
        </authorList>
    </citation>
    <scope>NUCLEOTIDE SEQUENCE</scope>
    <source>
        <strain evidence="2">CBS 560.94</strain>
    </source>
</reference>